<evidence type="ECO:0000313" key="2">
    <source>
        <dbReference type="EMBL" id="KAL1303096.1"/>
    </source>
</evidence>
<accession>A0ABR3PBJ9</accession>
<name>A0ABR3PBJ9_9PEZI</name>
<dbReference type="InterPro" id="IPR010699">
    <property type="entry name" value="DUF1275"/>
</dbReference>
<keyword evidence="1" id="KW-0812">Transmembrane</keyword>
<keyword evidence="3" id="KW-1185">Reference proteome</keyword>
<gene>
    <name evidence="2" type="ORF">AAFC00_006538</name>
</gene>
<dbReference type="Proteomes" id="UP001562354">
    <property type="component" value="Unassembled WGS sequence"/>
</dbReference>
<dbReference type="PANTHER" id="PTHR37488:SF2">
    <property type="entry name" value="DUF1275 DOMAIN-CONTAINING PROTEIN"/>
    <property type="match status" value="1"/>
</dbReference>
<keyword evidence="1" id="KW-0472">Membrane</keyword>
<dbReference type="PANTHER" id="PTHR37488">
    <property type="entry name" value="DUF1275 DOMAIN-CONTAINING PROTEIN"/>
    <property type="match status" value="1"/>
</dbReference>
<feature type="transmembrane region" description="Helical" evidence="1">
    <location>
        <begin position="129"/>
        <end position="149"/>
    </location>
</feature>
<dbReference type="RefSeq" id="XP_069199371.1">
    <property type="nucleotide sequence ID" value="XM_069346503.1"/>
</dbReference>
<evidence type="ECO:0000313" key="3">
    <source>
        <dbReference type="Proteomes" id="UP001562354"/>
    </source>
</evidence>
<feature type="transmembrane region" description="Helical" evidence="1">
    <location>
        <begin position="244"/>
        <end position="261"/>
    </location>
</feature>
<reference evidence="2 3" key="1">
    <citation type="submission" date="2024-07" db="EMBL/GenBank/DDBJ databases">
        <title>Draft sequence of the Neodothiora populina.</title>
        <authorList>
            <person name="Drown D.D."/>
            <person name="Schuette U.S."/>
            <person name="Buechlein A.B."/>
            <person name="Rusch D.R."/>
            <person name="Winton L.W."/>
            <person name="Adams G.A."/>
        </authorList>
    </citation>
    <scope>NUCLEOTIDE SEQUENCE [LARGE SCALE GENOMIC DNA]</scope>
    <source>
        <strain evidence="2 3">CPC 39397</strain>
    </source>
</reference>
<comment type="caution">
    <text evidence="2">The sequence shown here is derived from an EMBL/GenBank/DDBJ whole genome shotgun (WGS) entry which is preliminary data.</text>
</comment>
<keyword evidence="1" id="KW-1133">Transmembrane helix</keyword>
<sequence>MATSRDPIMAASPDSEKHINFVSGISTRTTPPYSFDIASSARIADPSDLEAQIRHLPREHRLPAFFDQDIAHDILLEVELLILSFATGILDATTFPSYSVFTSKQTGNTILLALAAVQNKVVIQTEPNVAVAISLFVAGATIFGHLGNWFGQKRRLWLLITNLMQTTLVFGATALRFWGSDERTGPFALGVIAMLSFACGGQISLALCVRMPELNTTMVTGAIVQFVADEKLFHAKNASRNRRLAFYFSMLGGAFVGAVVGKFVNPTLGLLLVASLKTVVTFLFLFNSSKGKRARDYFTKSPDIMVLFGD</sequence>
<protein>
    <recommendedName>
        <fullName evidence="4">DUF1275 domain protein</fullName>
    </recommendedName>
</protein>
<proteinExistence type="predicted"/>
<dbReference type="GeneID" id="95980237"/>
<feature type="transmembrane region" description="Helical" evidence="1">
    <location>
        <begin position="156"/>
        <end position="175"/>
    </location>
</feature>
<dbReference type="Pfam" id="PF06912">
    <property type="entry name" value="DUF1275"/>
    <property type="match status" value="1"/>
</dbReference>
<evidence type="ECO:0000256" key="1">
    <source>
        <dbReference type="SAM" id="Phobius"/>
    </source>
</evidence>
<feature type="transmembrane region" description="Helical" evidence="1">
    <location>
        <begin position="267"/>
        <end position="286"/>
    </location>
</feature>
<dbReference type="EMBL" id="JBFMKM010000010">
    <property type="protein sequence ID" value="KAL1303096.1"/>
    <property type="molecule type" value="Genomic_DNA"/>
</dbReference>
<evidence type="ECO:0008006" key="4">
    <source>
        <dbReference type="Google" id="ProtNLM"/>
    </source>
</evidence>
<organism evidence="2 3">
    <name type="scientific">Neodothiora populina</name>
    <dbReference type="NCBI Taxonomy" id="2781224"/>
    <lineage>
        <taxon>Eukaryota</taxon>
        <taxon>Fungi</taxon>
        <taxon>Dikarya</taxon>
        <taxon>Ascomycota</taxon>
        <taxon>Pezizomycotina</taxon>
        <taxon>Dothideomycetes</taxon>
        <taxon>Dothideomycetidae</taxon>
        <taxon>Dothideales</taxon>
        <taxon>Dothioraceae</taxon>
        <taxon>Neodothiora</taxon>
    </lineage>
</organism>
<feature type="transmembrane region" description="Helical" evidence="1">
    <location>
        <begin position="187"/>
        <end position="209"/>
    </location>
</feature>